<dbReference type="EMBL" id="CM039429">
    <property type="protein sequence ID" value="KAI4347362.1"/>
    <property type="molecule type" value="Genomic_DNA"/>
</dbReference>
<dbReference type="Proteomes" id="UP000828941">
    <property type="component" value="Chromosome 4"/>
</dbReference>
<comment type="caution">
    <text evidence="1">The sequence shown here is derived from an EMBL/GenBank/DDBJ whole genome shotgun (WGS) entry which is preliminary data.</text>
</comment>
<organism evidence="1 2">
    <name type="scientific">Bauhinia variegata</name>
    <name type="common">Purple orchid tree</name>
    <name type="synonym">Phanera variegata</name>
    <dbReference type="NCBI Taxonomy" id="167791"/>
    <lineage>
        <taxon>Eukaryota</taxon>
        <taxon>Viridiplantae</taxon>
        <taxon>Streptophyta</taxon>
        <taxon>Embryophyta</taxon>
        <taxon>Tracheophyta</taxon>
        <taxon>Spermatophyta</taxon>
        <taxon>Magnoliopsida</taxon>
        <taxon>eudicotyledons</taxon>
        <taxon>Gunneridae</taxon>
        <taxon>Pentapetalae</taxon>
        <taxon>rosids</taxon>
        <taxon>fabids</taxon>
        <taxon>Fabales</taxon>
        <taxon>Fabaceae</taxon>
        <taxon>Cercidoideae</taxon>
        <taxon>Cercideae</taxon>
        <taxon>Bauhiniinae</taxon>
        <taxon>Bauhinia</taxon>
    </lineage>
</organism>
<protein>
    <submittedName>
        <fullName evidence="1">Uncharacterized protein</fullName>
    </submittedName>
</protein>
<name>A0ACB9PFU2_BAUVA</name>
<evidence type="ECO:0000313" key="1">
    <source>
        <dbReference type="EMBL" id="KAI4347362.1"/>
    </source>
</evidence>
<gene>
    <name evidence="1" type="ORF">L6164_008178</name>
</gene>
<proteinExistence type="predicted"/>
<reference evidence="1 2" key="1">
    <citation type="journal article" date="2022" name="DNA Res.">
        <title>Chromosomal-level genome assembly of the orchid tree Bauhinia variegata (Leguminosae; Cercidoideae) supports the allotetraploid origin hypothesis of Bauhinia.</title>
        <authorList>
            <person name="Zhong Y."/>
            <person name="Chen Y."/>
            <person name="Zheng D."/>
            <person name="Pang J."/>
            <person name="Liu Y."/>
            <person name="Luo S."/>
            <person name="Meng S."/>
            <person name="Qian L."/>
            <person name="Wei D."/>
            <person name="Dai S."/>
            <person name="Zhou R."/>
        </authorList>
    </citation>
    <scope>NUCLEOTIDE SEQUENCE [LARGE SCALE GENOMIC DNA]</scope>
    <source>
        <strain evidence="1">BV-YZ2020</strain>
    </source>
</reference>
<sequence length="350" mass="37543">MSPSNGLQNGGGGGGSGNGVNYIEHPVSKLDTLAGVAIKYGVEVADIKKMNNLVTDLQMFALKTLRIPLPGRHSPSPSPPNGSAILGEDITQRRPLHLGQSGMQEPFQSFRLGAPRQKISQAMSTLHSYYGLKSSGLGGKTEETEMAVYRSNGSDDCRDEWLQKASLVLHTPSNHLPKSRNSSYDLLSEYEPRAETGDGTSQKSDEKSVRRQKAEVDNGAVTPERLLKEEKNGATTGFSPSTGKGLSMRTKSASRSVLLAESESTWLDPIPIGLGEPVMTDGLSAVRKSSSASSLKEQENNYSATVWLPAKWSLKPDLQALSTAAMAKPIFDGLPLPIPITGRRNKAALD</sequence>
<keyword evidence="2" id="KW-1185">Reference proteome</keyword>
<evidence type="ECO:0000313" key="2">
    <source>
        <dbReference type="Proteomes" id="UP000828941"/>
    </source>
</evidence>
<accession>A0ACB9PFU2</accession>